<dbReference type="InterPro" id="IPR011009">
    <property type="entry name" value="Kinase-like_dom_sf"/>
</dbReference>
<dbReference type="Gene3D" id="1.25.40.10">
    <property type="entry name" value="Tetratricopeptide repeat domain"/>
    <property type="match status" value="1"/>
</dbReference>
<evidence type="ECO:0000259" key="9">
    <source>
        <dbReference type="PROSITE" id="PS50011"/>
    </source>
</evidence>
<dbReference type="EC" id="2.7.11.1" evidence="1"/>
<dbReference type="InterPro" id="IPR036388">
    <property type="entry name" value="WH-like_DNA-bd_sf"/>
</dbReference>
<reference evidence="11" key="1">
    <citation type="submission" date="2023-03" db="EMBL/GenBank/DDBJ databases">
        <title>Chitinimonas shenzhenensis gen. nov., sp. nov., a novel member of family Burkholderiaceae isolated from activated sludge collected in Shen Zhen, China.</title>
        <authorList>
            <person name="Wang X."/>
        </authorList>
    </citation>
    <scope>NUCLEOTIDE SEQUENCE</scope>
    <source>
        <strain evidence="11">DQS-5</strain>
    </source>
</reference>
<evidence type="ECO:0000256" key="4">
    <source>
        <dbReference type="ARBA" id="ARBA00022777"/>
    </source>
</evidence>
<keyword evidence="8" id="KW-0812">Transmembrane</keyword>
<dbReference type="PANTHER" id="PTHR43671:SF13">
    <property type="entry name" value="SERINE_THREONINE-PROTEIN KINASE NEK2"/>
    <property type="match status" value="1"/>
</dbReference>
<dbReference type="PROSITE" id="PS51755">
    <property type="entry name" value="OMPR_PHOB"/>
    <property type="match status" value="1"/>
</dbReference>
<proteinExistence type="predicted"/>
<dbReference type="InterPro" id="IPR019734">
    <property type="entry name" value="TPR_rpt"/>
</dbReference>
<dbReference type="Gene3D" id="1.10.10.10">
    <property type="entry name" value="Winged helix-like DNA-binding domain superfamily/Winged helix DNA-binding domain"/>
    <property type="match status" value="1"/>
</dbReference>
<keyword evidence="8" id="KW-0472">Membrane</keyword>
<feature type="domain" description="Protein kinase" evidence="9">
    <location>
        <begin position="127"/>
        <end position="389"/>
    </location>
</feature>
<protein>
    <recommendedName>
        <fullName evidence="1">non-specific serine/threonine protein kinase</fullName>
        <ecNumber evidence="1">2.7.11.1</ecNumber>
    </recommendedName>
</protein>
<dbReference type="SMART" id="SM00220">
    <property type="entry name" value="S_TKc"/>
    <property type="match status" value="1"/>
</dbReference>
<dbReference type="InterPro" id="IPR000719">
    <property type="entry name" value="Prot_kinase_dom"/>
</dbReference>
<evidence type="ECO:0000256" key="6">
    <source>
        <dbReference type="ARBA" id="ARBA00023125"/>
    </source>
</evidence>
<feature type="transmembrane region" description="Helical" evidence="8">
    <location>
        <begin position="424"/>
        <end position="443"/>
    </location>
</feature>
<evidence type="ECO:0000256" key="8">
    <source>
        <dbReference type="SAM" id="Phobius"/>
    </source>
</evidence>
<dbReference type="Gene3D" id="1.10.510.10">
    <property type="entry name" value="Transferase(Phosphotransferase) domain 1"/>
    <property type="match status" value="1"/>
</dbReference>
<dbReference type="RefSeq" id="WP_284101588.1">
    <property type="nucleotide sequence ID" value="NZ_JARRAF010000017.1"/>
</dbReference>
<dbReference type="SUPFAM" id="SSF46894">
    <property type="entry name" value="C-terminal effector domain of the bipartite response regulators"/>
    <property type="match status" value="1"/>
</dbReference>
<keyword evidence="3" id="KW-0547">Nucleotide-binding</keyword>
<keyword evidence="2" id="KW-0808">Transferase</keyword>
<dbReference type="InterPro" id="IPR011990">
    <property type="entry name" value="TPR-like_helical_dom_sf"/>
</dbReference>
<dbReference type="PANTHER" id="PTHR43671">
    <property type="entry name" value="SERINE/THREONINE-PROTEIN KINASE NEK"/>
    <property type="match status" value="1"/>
</dbReference>
<keyword evidence="5" id="KW-0067">ATP-binding</keyword>
<evidence type="ECO:0000256" key="3">
    <source>
        <dbReference type="ARBA" id="ARBA00022741"/>
    </source>
</evidence>
<dbReference type="PROSITE" id="PS00108">
    <property type="entry name" value="PROTEIN_KINASE_ST"/>
    <property type="match status" value="1"/>
</dbReference>
<dbReference type="PROSITE" id="PS50011">
    <property type="entry name" value="PROTEIN_KINASE_DOM"/>
    <property type="match status" value="1"/>
</dbReference>
<dbReference type="Pfam" id="PF00486">
    <property type="entry name" value="Trans_reg_C"/>
    <property type="match status" value="1"/>
</dbReference>
<dbReference type="InterPro" id="IPR001867">
    <property type="entry name" value="OmpR/PhoB-type_DNA-bd"/>
</dbReference>
<keyword evidence="12" id="KW-1185">Reference proteome</keyword>
<evidence type="ECO:0000256" key="7">
    <source>
        <dbReference type="PROSITE-ProRule" id="PRU01091"/>
    </source>
</evidence>
<dbReference type="SUPFAM" id="SSF48452">
    <property type="entry name" value="TPR-like"/>
    <property type="match status" value="2"/>
</dbReference>
<dbReference type="SMART" id="SM00862">
    <property type="entry name" value="Trans_reg_C"/>
    <property type="match status" value="1"/>
</dbReference>
<evidence type="ECO:0000313" key="11">
    <source>
        <dbReference type="EMBL" id="MDK2125276.1"/>
    </source>
</evidence>
<keyword evidence="8" id="KW-1133">Transmembrane helix</keyword>
<organism evidence="11 12">
    <name type="scientific">Parachitinimonas caeni</name>
    <dbReference type="NCBI Taxonomy" id="3031301"/>
    <lineage>
        <taxon>Bacteria</taxon>
        <taxon>Pseudomonadati</taxon>
        <taxon>Pseudomonadota</taxon>
        <taxon>Betaproteobacteria</taxon>
        <taxon>Neisseriales</taxon>
        <taxon>Chitinibacteraceae</taxon>
        <taxon>Parachitinimonas</taxon>
    </lineage>
</organism>
<accession>A0ABT7DZ05</accession>
<dbReference type="SMART" id="SM00028">
    <property type="entry name" value="TPR"/>
    <property type="match status" value="3"/>
</dbReference>
<feature type="domain" description="OmpR/PhoB-type" evidence="10">
    <location>
        <begin position="2"/>
        <end position="98"/>
    </location>
</feature>
<dbReference type="InterPro" id="IPR016032">
    <property type="entry name" value="Sig_transdc_resp-reg_C-effctor"/>
</dbReference>
<dbReference type="SUPFAM" id="SSF56112">
    <property type="entry name" value="Protein kinase-like (PK-like)"/>
    <property type="match status" value="1"/>
</dbReference>
<dbReference type="Proteomes" id="UP001172778">
    <property type="component" value="Unassembled WGS sequence"/>
</dbReference>
<dbReference type="InterPro" id="IPR008271">
    <property type="entry name" value="Ser/Thr_kinase_AS"/>
</dbReference>
<keyword evidence="6 7" id="KW-0238">DNA-binding</keyword>
<evidence type="ECO:0000256" key="2">
    <source>
        <dbReference type="ARBA" id="ARBA00022679"/>
    </source>
</evidence>
<keyword evidence="4" id="KW-0418">Kinase</keyword>
<feature type="DNA-binding region" description="OmpR/PhoB-type" evidence="7">
    <location>
        <begin position="2"/>
        <end position="98"/>
    </location>
</feature>
<evidence type="ECO:0000256" key="1">
    <source>
        <dbReference type="ARBA" id="ARBA00012513"/>
    </source>
</evidence>
<dbReference type="CDD" id="cd00383">
    <property type="entry name" value="trans_reg_C"/>
    <property type="match status" value="1"/>
</dbReference>
<evidence type="ECO:0000259" key="10">
    <source>
        <dbReference type="PROSITE" id="PS51755"/>
    </source>
</evidence>
<gene>
    <name evidence="11" type="ORF">PZA18_14560</name>
</gene>
<dbReference type="Pfam" id="PF00069">
    <property type="entry name" value="Pkinase"/>
    <property type="match status" value="1"/>
</dbReference>
<dbReference type="EMBL" id="JARRAF010000017">
    <property type="protein sequence ID" value="MDK2125276.1"/>
    <property type="molecule type" value="Genomic_DNA"/>
</dbReference>
<dbReference type="InterPro" id="IPR050660">
    <property type="entry name" value="NEK_Ser/Thr_kinase"/>
</dbReference>
<name>A0ABT7DZ05_9NEIS</name>
<evidence type="ECO:0000256" key="5">
    <source>
        <dbReference type="ARBA" id="ARBA00022840"/>
    </source>
</evidence>
<comment type="caution">
    <text evidence="11">The sequence shown here is derived from an EMBL/GenBank/DDBJ whole genome shotgun (WGS) entry which is preliminary data.</text>
</comment>
<sequence length="909" mass="99298">MPNRYQFGASFLDESTGTLTINGLEVEIQPQSWRILCLLLARAGELVPRAEIEENIWNGRHVGENVLASAITRLRTTLGESHAGLIEALPKLGYRITAPVVCQAIERPADTTTAFAAGKTAPLRDAFELVEQLGYSQGAEVWLARQRKRGIERVFKYSHNAEGLQALKREASLSCLLHDQLGERADFLRVLDWNFTEQPYFLESEYGGINLVEWSAKDQALASLPRADRLSLFCRIATTVAAAHSVGVLHKDLKPANVLITPQAGSGAQLKLVDFGSGRLSDPARLIDSGQADHYPAGVQTLALDSAFGTTLYVSPEVLRGETSTERSDVFALGVMLYQLLIGDFKRALAPGWEREIDDALLVETIAHATDGNPEQRTGSAQALLEEISNLSQRHAQRQQEIAEREQIARDREAIRRNRARRPWVISVVVTLIAGLATSLYAYSALKRSEQALAAEHRNISALNRFLTRDLVAKAGPAVSGRVGITLAEALKTATAEIDQGPNPLSPEIRATVHAAAQTALNELDEFGEATAEAQKALAAANQATRLDPTLIAQIRISYARSLINQDKNADAAAQLDLVEKSGFLQRLATDDTQARYWFVRGRILGSNFQWKASIQAYENALAIQDRLGQADPVLRHQIIHANAQSTRMTGNLAGAQQIAQMQWDQAQARFGSKHYLSCEAMRSMAEIRSVRGLSTESIKDAQDAIACMQQAIGDNNLSLSRAYHTLSRVYGNAGQFEAAANTALRAAEMNQKANGKVKFSAVIYANAASNFIRVGQPAKAEEILIAALALASPKIEASSPAIQILQYNLASARLDQKKIQGVAELLSGLSAKTLFATQRSNLWESRLQYEFGRLALLEGHRDKAQALLTSADKALAAIETADDSQGEKAKANILRERIQRTLQEAVSR</sequence>
<evidence type="ECO:0000313" key="12">
    <source>
        <dbReference type="Proteomes" id="UP001172778"/>
    </source>
</evidence>